<comment type="caution">
    <text evidence="1">The sequence shown here is derived from an EMBL/GenBank/DDBJ whole genome shotgun (WGS) entry which is preliminary data.</text>
</comment>
<proteinExistence type="predicted"/>
<dbReference type="Proteomes" id="UP001284601">
    <property type="component" value="Unassembled WGS sequence"/>
</dbReference>
<reference evidence="2" key="1">
    <citation type="submission" date="2023-07" db="EMBL/GenBank/DDBJ databases">
        <title>Conexibacter stalactiti sp. nov., isolated from stalactites in a lava cave and emended description of the genus Conexibacter.</title>
        <authorList>
            <person name="Lee S.D."/>
        </authorList>
    </citation>
    <scope>NUCLEOTIDE SEQUENCE [LARGE SCALE GENOMIC DNA]</scope>
    <source>
        <strain evidence="2">KCTC 39840</strain>
    </source>
</reference>
<sequence>MAEEVHTSQVVIEAVIGMLGSLPIELLRLYASLQINSRTRDLATDGG</sequence>
<dbReference type="RefSeq" id="WP_318600980.1">
    <property type="nucleotide sequence ID" value="NZ_JAWSTH010000143.1"/>
</dbReference>
<organism evidence="1 2">
    <name type="scientific">Conexibacter stalactiti</name>
    <dbReference type="NCBI Taxonomy" id="1940611"/>
    <lineage>
        <taxon>Bacteria</taxon>
        <taxon>Bacillati</taxon>
        <taxon>Actinomycetota</taxon>
        <taxon>Thermoleophilia</taxon>
        <taxon>Solirubrobacterales</taxon>
        <taxon>Conexibacteraceae</taxon>
        <taxon>Conexibacter</taxon>
    </lineage>
</organism>
<keyword evidence="2" id="KW-1185">Reference proteome</keyword>
<reference evidence="1 2" key="2">
    <citation type="submission" date="2023-10" db="EMBL/GenBank/DDBJ databases">
        <authorList>
            <person name="Han X.F."/>
        </authorList>
    </citation>
    <scope>NUCLEOTIDE SEQUENCE [LARGE SCALE GENOMIC DNA]</scope>
    <source>
        <strain evidence="1 2">KCTC 39840</strain>
    </source>
</reference>
<dbReference type="EMBL" id="JAWSTH010000143">
    <property type="protein sequence ID" value="MDW5598451.1"/>
    <property type="molecule type" value="Genomic_DNA"/>
</dbReference>
<evidence type="ECO:0000313" key="2">
    <source>
        <dbReference type="Proteomes" id="UP001284601"/>
    </source>
</evidence>
<accession>A0ABU4HYV2</accession>
<protein>
    <submittedName>
        <fullName evidence="1">Uncharacterized protein</fullName>
    </submittedName>
</protein>
<gene>
    <name evidence="1" type="ORF">R7226_29090</name>
</gene>
<name>A0ABU4HYV2_9ACTN</name>
<evidence type="ECO:0000313" key="1">
    <source>
        <dbReference type="EMBL" id="MDW5598451.1"/>
    </source>
</evidence>